<dbReference type="AlphaFoldDB" id="A0AAV4TZ90"/>
<comment type="caution">
    <text evidence="1">The sequence shown here is derived from an EMBL/GenBank/DDBJ whole genome shotgun (WGS) entry which is preliminary data.</text>
</comment>
<sequence>MDLTPPSDERYRLPSNPPLGSDEFLYLHAETISKIIELKAKTLANFFRPKGLDQETNAKLDLEYRAYAAEMDVLCDEIGLAQNKLPDNILALHEKIKPIHLRLHGETTSIQEIPQKSPPIQKGKGKELWMQRASRLHQSISYAKTPLKLRKILLLYQQVTLSLSLLTSLHRAMFQPSLPQRRPANFAFHHTLFVRTRTGF</sequence>
<dbReference type="Proteomes" id="UP001054837">
    <property type="component" value="Unassembled WGS sequence"/>
</dbReference>
<gene>
    <name evidence="1" type="ORF">CDAR_82021</name>
</gene>
<protein>
    <submittedName>
        <fullName evidence="1">Uncharacterized protein</fullName>
    </submittedName>
</protein>
<organism evidence="1 2">
    <name type="scientific">Caerostris darwini</name>
    <dbReference type="NCBI Taxonomy" id="1538125"/>
    <lineage>
        <taxon>Eukaryota</taxon>
        <taxon>Metazoa</taxon>
        <taxon>Ecdysozoa</taxon>
        <taxon>Arthropoda</taxon>
        <taxon>Chelicerata</taxon>
        <taxon>Arachnida</taxon>
        <taxon>Araneae</taxon>
        <taxon>Araneomorphae</taxon>
        <taxon>Entelegynae</taxon>
        <taxon>Araneoidea</taxon>
        <taxon>Araneidae</taxon>
        <taxon>Caerostris</taxon>
    </lineage>
</organism>
<proteinExistence type="predicted"/>
<dbReference type="EMBL" id="BPLQ01010434">
    <property type="protein sequence ID" value="GIY50731.1"/>
    <property type="molecule type" value="Genomic_DNA"/>
</dbReference>
<keyword evidence="2" id="KW-1185">Reference proteome</keyword>
<evidence type="ECO:0000313" key="1">
    <source>
        <dbReference type="EMBL" id="GIY50731.1"/>
    </source>
</evidence>
<name>A0AAV4TZ90_9ARAC</name>
<reference evidence="1 2" key="1">
    <citation type="submission" date="2021-06" db="EMBL/GenBank/DDBJ databases">
        <title>Caerostris darwini draft genome.</title>
        <authorList>
            <person name="Kono N."/>
            <person name="Arakawa K."/>
        </authorList>
    </citation>
    <scope>NUCLEOTIDE SEQUENCE [LARGE SCALE GENOMIC DNA]</scope>
</reference>
<evidence type="ECO:0000313" key="2">
    <source>
        <dbReference type="Proteomes" id="UP001054837"/>
    </source>
</evidence>
<accession>A0AAV4TZ90</accession>